<dbReference type="Proteomes" id="UP001157034">
    <property type="component" value="Unassembled WGS sequence"/>
</dbReference>
<dbReference type="Pfam" id="PF00455">
    <property type="entry name" value="DeoRC"/>
    <property type="match status" value="1"/>
</dbReference>
<name>A0ABQ6K7I9_9MICO</name>
<dbReference type="PANTHER" id="PTHR30363:SF44">
    <property type="entry name" value="AGA OPERON TRANSCRIPTIONAL REPRESSOR-RELATED"/>
    <property type="match status" value="1"/>
</dbReference>
<dbReference type="SUPFAM" id="SSF46785">
    <property type="entry name" value="Winged helix' DNA-binding domain"/>
    <property type="match status" value="1"/>
</dbReference>
<dbReference type="Gene3D" id="3.40.50.1360">
    <property type="match status" value="1"/>
</dbReference>
<dbReference type="InterPro" id="IPR050313">
    <property type="entry name" value="Carb_Metab_HTH_regulators"/>
</dbReference>
<evidence type="ECO:0000313" key="5">
    <source>
        <dbReference type="EMBL" id="GMA95254.1"/>
    </source>
</evidence>
<organism evidence="5 6">
    <name type="scientific">Pseudolysinimonas kribbensis</name>
    <dbReference type="NCBI Taxonomy" id="433641"/>
    <lineage>
        <taxon>Bacteria</taxon>
        <taxon>Bacillati</taxon>
        <taxon>Actinomycetota</taxon>
        <taxon>Actinomycetes</taxon>
        <taxon>Micrococcales</taxon>
        <taxon>Microbacteriaceae</taxon>
        <taxon>Pseudolysinimonas</taxon>
    </lineage>
</organism>
<dbReference type="InterPro" id="IPR014036">
    <property type="entry name" value="DeoR-like_C"/>
</dbReference>
<dbReference type="InterPro" id="IPR037171">
    <property type="entry name" value="NagB/RpiA_transferase-like"/>
</dbReference>
<feature type="region of interest" description="Disordered" evidence="3">
    <location>
        <begin position="250"/>
        <end position="269"/>
    </location>
</feature>
<dbReference type="RefSeq" id="WP_284254045.1">
    <property type="nucleotide sequence ID" value="NZ_BSVB01000001.1"/>
</dbReference>
<dbReference type="InterPro" id="IPR036388">
    <property type="entry name" value="WH-like_DNA-bd_sf"/>
</dbReference>
<keyword evidence="2" id="KW-0804">Transcription</keyword>
<dbReference type="PRINTS" id="PR00037">
    <property type="entry name" value="HTHLACR"/>
</dbReference>
<accession>A0ABQ6K7I9</accession>
<keyword evidence="1" id="KW-0805">Transcription regulation</keyword>
<dbReference type="PROSITE" id="PS51000">
    <property type="entry name" value="HTH_DEOR_2"/>
    <property type="match status" value="1"/>
</dbReference>
<evidence type="ECO:0000256" key="1">
    <source>
        <dbReference type="ARBA" id="ARBA00023015"/>
    </source>
</evidence>
<dbReference type="SMART" id="SM01134">
    <property type="entry name" value="DeoRC"/>
    <property type="match status" value="1"/>
</dbReference>
<dbReference type="PANTHER" id="PTHR30363">
    <property type="entry name" value="HTH-TYPE TRANSCRIPTIONAL REGULATOR SRLR-RELATED"/>
    <property type="match status" value="1"/>
</dbReference>
<dbReference type="Gene3D" id="1.10.10.10">
    <property type="entry name" value="Winged helix-like DNA-binding domain superfamily/Winged helix DNA-binding domain"/>
    <property type="match status" value="1"/>
</dbReference>
<dbReference type="SUPFAM" id="SSF100950">
    <property type="entry name" value="NagB/RpiA/CoA transferase-like"/>
    <property type="match status" value="1"/>
</dbReference>
<dbReference type="EMBL" id="BSVB01000001">
    <property type="protein sequence ID" value="GMA95254.1"/>
    <property type="molecule type" value="Genomic_DNA"/>
</dbReference>
<dbReference type="Pfam" id="PF08220">
    <property type="entry name" value="HTH_DeoR"/>
    <property type="match status" value="1"/>
</dbReference>
<sequence length="281" mass="29820">MLSIIERLTESGSLTLEGLSGELRVSPATIRRDLADLEDQQLLRRTHGGARLIEVGHDIEIELPVQLKDGQFREAKRLIARATARLIRPGRHVVAIGGGTTTTEVARLLSTRHDFTIVTNSLTTATQLAARPTLRVIMTGGVMRPHSHELVGVLAENTFQAINIGTAVLGVDGMTAVRGATTHDETEARTNGAMVGHAQRVIVVADGSKIGRVTLASVAGIDRIDDLVTDSSADVGELEAIRAAGTRVHIADSPSSRSRSGGDAAGYPFNPETDIVATNCF</sequence>
<evidence type="ECO:0000256" key="2">
    <source>
        <dbReference type="ARBA" id="ARBA00023163"/>
    </source>
</evidence>
<evidence type="ECO:0000259" key="4">
    <source>
        <dbReference type="PROSITE" id="PS51000"/>
    </source>
</evidence>
<feature type="domain" description="HTH deoR-type" evidence="4">
    <location>
        <begin position="1"/>
        <end position="52"/>
    </location>
</feature>
<dbReference type="InterPro" id="IPR001034">
    <property type="entry name" value="DeoR_HTH"/>
</dbReference>
<dbReference type="SMART" id="SM00420">
    <property type="entry name" value="HTH_DEOR"/>
    <property type="match status" value="1"/>
</dbReference>
<evidence type="ECO:0000313" key="6">
    <source>
        <dbReference type="Proteomes" id="UP001157034"/>
    </source>
</evidence>
<feature type="compositionally biased region" description="Low complexity" evidence="3">
    <location>
        <begin position="251"/>
        <end position="266"/>
    </location>
</feature>
<comment type="caution">
    <text evidence="5">The sequence shown here is derived from an EMBL/GenBank/DDBJ whole genome shotgun (WGS) entry which is preliminary data.</text>
</comment>
<dbReference type="InterPro" id="IPR036390">
    <property type="entry name" value="WH_DNA-bd_sf"/>
</dbReference>
<keyword evidence="6" id="KW-1185">Reference proteome</keyword>
<reference evidence="6" key="1">
    <citation type="journal article" date="2019" name="Int. J. Syst. Evol. Microbiol.">
        <title>The Global Catalogue of Microorganisms (GCM) 10K type strain sequencing project: providing services to taxonomists for standard genome sequencing and annotation.</title>
        <authorList>
            <consortium name="The Broad Institute Genomics Platform"/>
            <consortium name="The Broad Institute Genome Sequencing Center for Infectious Disease"/>
            <person name="Wu L."/>
            <person name="Ma J."/>
        </authorList>
    </citation>
    <scope>NUCLEOTIDE SEQUENCE [LARGE SCALE GENOMIC DNA]</scope>
    <source>
        <strain evidence="6">NBRC 108894</strain>
    </source>
</reference>
<proteinExistence type="predicted"/>
<evidence type="ECO:0000256" key="3">
    <source>
        <dbReference type="SAM" id="MobiDB-lite"/>
    </source>
</evidence>
<gene>
    <name evidence="5" type="ORF">GCM10025881_20780</name>
</gene>
<protein>
    <submittedName>
        <fullName evidence="5">DeoR family transcriptional regulator</fullName>
    </submittedName>
</protein>